<keyword evidence="2" id="KW-1185">Reference proteome</keyword>
<organism evidence="1 2">
    <name type="scientific">Linum tenue</name>
    <dbReference type="NCBI Taxonomy" id="586396"/>
    <lineage>
        <taxon>Eukaryota</taxon>
        <taxon>Viridiplantae</taxon>
        <taxon>Streptophyta</taxon>
        <taxon>Embryophyta</taxon>
        <taxon>Tracheophyta</taxon>
        <taxon>Spermatophyta</taxon>
        <taxon>Magnoliopsida</taxon>
        <taxon>eudicotyledons</taxon>
        <taxon>Gunneridae</taxon>
        <taxon>Pentapetalae</taxon>
        <taxon>rosids</taxon>
        <taxon>fabids</taxon>
        <taxon>Malpighiales</taxon>
        <taxon>Linaceae</taxon>
        <taxon>Linum</taxon>
    </lineage>
</organism>
<protein>
    <submittedName>
        <fullName evidence="1">Uncharacterized protein</fullName>
    </submittedName>
</protein>
<reference evidence="1" key="1">
    <citation type="submission" date="2022-08" db="EMBL/GenBank/DDBJ databases">
        <authorList>
            <person name="Gutierrez-Valencia J."/>
        </authorList>
    </citation>
    <scope>NUCLEOTIDE SEQUENCE</scope>
</reference>
<name>A0AAV0QC37_9ROSI</name>
<gene>
    <name evidence="1" type="ORF">LITE_LOCUS42468</name>
</gene>
<dbReference type="EMBL" id="CAMGYJ010000009">
    <property type="protein sequence ID" value="CAI0542391.1"/>
    <property type="molecule type" value="Genomic_DNA"/>
</dbReference>
<comment type="caution">
    <text evidence="1">The sequence shown here is derived from an EMBL/GenBank/DDBJ whole genome shotgun (WGS) entry which is preliminary data.</text>
</comment>
<evidence type="ECO:0000313" key="2">
    <source>
        <dbReference type="Proteomes" id="UP001154282"/>
    </source>
</evidence>
<dbReference type="Proteomes" id="UP001154282">
    <property type="component" value="Unassembled WGS sequence"/>
</dbReference>
<accession>A0AAV0QC37</accession>
<sequence>MLQLGTKTSILHGSLLLGSSLGDLGTSRILLLHGLDDTHSNGLPHVPHGEPTQRWVLGESLHHHGLGRNHLHEPSITILQELRLLLELLSRSPVDLGHDLRELHSNVGGVAVKHWGIAISNLARVVHDDDLGCEVGSLLGRVILGVGGNEPTLEILDSNILHVEPNVVTRESLLESFMVHLNRLDLSRQPGGTKGNNHTGLDDTGLNTTHWHSSNTTDLVHILKWETEWLV</sequence>
<proteinExistence type="predicted"/>
<dbReference type="AlphaFoldDB" id="A0AAV0QC37"/>
<evidence type="ECO:0000313" key="1">
    <source>
        <dbReference type="EMBL" id="CAI0542391.1"/>
    </source>
</evidence>